<evidence type="ECO:0000256" key="3">
    <source>
        <dbReference type="SAM" id="Phobius"/>
    </source>
</evidence>
<keyword evidence="3" id="KW-0812">Transmembrane</keyword>
<feature type="coiled-coil region" evidence="1">
    <location>
        <begin position="920"/>
        <end position="947"/>
    </location>
</feature>
<feature type="transmembrane region" description="Helical" evidence="3">
    <location>
        <begin position="351"/>
        <end position="369"/>
    </location>
</feature>
<keyword evidence="3" id="KW-1133">Transmembrane helix</keyword>
<evidence type="ECO:0000313" key="6">
    <source>
        <dbReference type="Proteomes" id="UP000184509"/>
    </source>
</evidence>
<keyword evidence="3" id="KW-0472">Membrane</keyword>
<dbReference type="Proteomes" id="UP000184509">
    <property type="component" value="Unassembled WGS sequence"/>
</dbReference>
<evidence type="ECO:0000256" key="1">
    <source>
        <dbReference type="SAM" id="Coils"/>
    </source>
</evidence>
<proteinExistence type="predicted"/>
<organism evidence="5 6">
    <name type="scientific">Bacteroides luti</name>
    <dbReference type="NCBI Taxonomy" id="1297750"/>
    <lineage>
        <taxon>Bacteria</taxon>
        <taxon>Pseudomonadati</taxon>
        <taxon>Bacteroidota</taxon>
        <taxon>Bacteroidia</taxon>
        <taxon>Bacteroidales</taxon>
        <taxon>Bacteroidaceae</taxon>
        <taxon>Bacteroides</taxon>
    </lineage>
</organism>
<dbReference type="STRING" id="1297750.SAMN05444405_10491"/>
<dbReference type="InterPro" id="IPR013491">
    <property type="entry name" value="Tape_meas_N"/>
</dbReference>
<gene>
    <name evidence="5" type="ORF">SAMN05444405_10491</name>
</gene>
<evidence type="ECO:0000256" key="2">
    <source>
        <dbReference type="SAM" id="MobiDB-lite"/>
    </source>
</evidence>
<sequence>MNYDEGKEYYGISLDDSELRAAAARVKNAFSQIGNSAESEGSRIDNAFNKIAATAAGIFTIEKATEFAKSIIDVRGEVESLEISFETLVGNKKEAQELMSSIRQYAVETPMLLGDLAKGAQTLLSFNIEAQNIMPILKQIGDISMGDANKFNSLILAFSQMSSTGKLMGQDLLQMINAGFNPLTEISAKTGKSISDLKKDMEAGSISSKMVAEAFASATAEGGKFNGMLEKQSKGIKGSISNLEGAMEDAFNNIGSNNQDFITGGIALATQLVQNYETLGKVIAGLVATYGTYKAAVLVVNLVLKEQAAINAMVAASNGVFNSSLAAQWLWTERLQKAQAFLNKTMLSNPYVLAATLVAGLAVTLWALSDSTSSAEKAQKNFNDTMNGIKDNCDALKSKTDSLISTIRDESSTRYQANKAYLELQQIMPQTFKHLDIERIKTMNLVDVQKMRNEELGRTMRMGIAVKAVQAKQDYEIAKKAYFYSLKVNGAPSPVLRDDMIEKLDTWKLFQSSSDTSNKALKAAATTPLSSISKETTEATSKIRTLKKEIASLRSGKTKSTNYAEEIESKSKELKTWETRLSTLTGVTKSTESAAQKAAHTAENKRKQEVESENKISELKSKQSLEERRADEDIQNQIEQAHIDILKDGNEKTLAQMQFNHKKELQQLDRQKEDYINKIIDSERAKFNADPKNKGKLFNIDNVQIPQAQIDEYDSFRKATEAKQQKEYDDFYKTLTDKYKNYADQRLAIEEKFNKDIETLRQRRAEAIASGNKSRVDEMDKAIAQATVDKGKELMTFDFGRLKESPEYVRAFEDLKNTSSETLDSLLSQLQDAKQTAATVLSPDQLREYTTTIQSIIDELANRNPWQTIIDRKKELAEAEQELKKATLELRYIQNGGKIGNGETTYNKSTGKIDQKYITEEQAIKKVNAAKDKYNKTDNETKKAEKQLSDQVLELTDSFKKVGDAIGGTEGEIISFIGDIGSFVMTSMQSIDKVSTASANSIKAVEKASVILTIISMAIQLMEKLDSLLSNKAYEDYLKYDAKIEEINKITDAVNEYQLAVLKANQAELNWFSDDKLQSLKDYKDQQGKIFEQYQKKITEEQAVYQNKSGGGWLTSTAQLLTGQWFTDTVFGTNLTGHKYNKETAAAINNLKIETRKSSKGFLGSGIGGKSQKTEDLLAWIKSVPELSNLGDLFDANNQNMINKELADTILDKYGDKLVGQTKETLEALVKMREQYDEYIKQLREYVSSLYEPLVDDFVSSMWDWLDNGKDALDSFKDYASNTFRDIVSDMLKTMILDKVVDGFQNDIAGFYEKWSAGNLTYEDLMAQVTARTATLMNSYQAQLPTLQDMLKNISAGLNGIGIDITNTDSSSRSGTTKGVTTASQDSVDDLTGRATNIQGHTYTISECSKTLVEQNSKMLEAMQGIKTNTDRLAPIQSSIGSLKTTLDDISSRGVKIRN</sequence>
<dbReference type="Pfam" id="PF20155">
    <property type="entry name" value="TMP_3"/>
    <property type="match status" value="1"/>
</dbReference>
<reference evidence="5 6" key="1">
    <citation type="submission" date="2016-11" db="EMBL/GenBank/DDBJ databases">
        <authorList>
            <person name="Jaros S."/>
            <person name="Januszkiewicz K."/>
            <person name="Wedrychowicz H."/>
        </authorList>
    </citation>
    <scope>NUCLEOTIDE SEQUENCE [LARGE SCALE GENOMIC DNA]</scope>
    <source>
        <strain evidence="5 6">DSM 26991</strain>
    </source>
</reference>
<feature type="domain" description="Tape measure protein N-terminal" evidence="4">
    <location>
        <begin position="69"/>
        <end position="255"/>
    </location>
</feature>
<protein>
    <submittedName>
        <fullName evidence="5">Tape measure domain-containing protein</fullName>
    </submittedName>
</protein>
<evidence type="ECO:0000259" key="4">
    <source>
        <dbReference type="Pfam" id="PF20155"/>
    </source>
</evidence>
<dbReference type="EMBL" id="FQTV01000004">
    <property type="protein sequence ID" value="SHE95351.1"/>
    <property type="molecule type" value="Genomic_DNA"/>
</dbReference>
<dbReference type="OrthoDB" id="1414895at2"/>
<dbReference type="NCBIfam" id="TIGR02675">
    <property type="entry name" value="tape_meas_nterm"/>
    <property type="match status" value="1"/>
</dbReference>
<dbReference type="RefSeq" id="WP_073399822.1">
    <property type="nucleotide sequence ID" value="NZ_FQTV01000004.1"/>
</dbReference>
<keyword evidence="1" id="KW-0175">Coiled coil</keyword>
<name>A0A1M4XPL4_9BACE</name>
<feature type="region of interest" description="Disordered" evidence="2">
    <location>
        <begin position="588"/>
        <end position="630"/>
    </location>
</feature>
<feature type="coiled-coil region" evidence="1">
    <location>
        <begin position="869"/>
        <end position="896"/>
    </location>
</feature>
<evidence type="ECO:0000313" key="5">
    <source>
        <dbReference type="EMBL" id="SHE95351.1"/>
    </source>
</evidence>
<accession>A0A1M4XPL4</accession>
<keyword evidence="6" id="KW-1185">Reference proteome</keyword>
<feature type="compositionally biased region" description="Basic and acidic residues" evidence="2">
    <location>
        <begin position="600"/>
        <end position="630"/>
    </location>
</feature>